<feature type="compositionally biased region" description="Low complexity" evidence="2">
    <location>
        <begin position="433"/>
        <end position="457"/>
    </location>
</feature>
<dbReference type="Pfam" id="PF00501">
    <property type="entry name" value="AMP-binding"/>
    <property type="match status" value="1"/>
</dbReference>
<organism evidence="5 6">
    <name type="scientific">Micromonospora tarensis</name>
    <dbReference type="NCBI Taxonomy" id="2806100"/>
    <lineage>
        <taxon>Bacteria</taxon>
        <taxon>Bacillati</taxon>
        <taxon>Actinomycetota</taxon>
        <taxon>Actinomycetes</taxon>
        <taxon>Micromonosporales</taxon>
        <taxon>Micromonosporaceae</taxon>
        <taxon>Micromonospora</taxon>
    </lineage>
</organism>
<evidence type="ECO:0000259" key="4">
    <source>
        <dbReference type="Pfam" id="PF00501"/>
    </source>
</evidence>
<feature type="transmembrane region" description="Helical" evidence="3">
    <location>
        <begin position="68"/>
        <end position="93"/>
    </location>
</feature>
<dbReference type="PANTHER" id="PTHR22754:SF32">
    <property type="entry name" value="DISCO-INTERACTING PROTEIN 2"/>
    <property type="match status" value="1"/>
</dbReference>
<dbReference type="Proteomes" id="UP000622245">
    <property type="component" value="Unassembled WGS sequence"/>
</dbReference>
<dbReference type="InterPro" id="IPR042099">
    <property type="entry name" value="ANL_N_sf"/>
</dbReference>
<evidence type="ECO:0000313" key="6">
    <source>
        <dbReference type="Proteomes" id="UP000622245"/>
    </source>
</evidence>
<proteinExistence type="inferred from homology"/>
<protein>
    <submittedName>
        <fullName evidence="5">AMP-binding protein</fullName>
    </submittedName>
</protein>
<feature type="domain" description="AMP-dependent synthetase/ligase" evidence="4">
    <location>
        <begin position="14"/>
        <end position="332"/>
    </location>
</feature>
<accession>A0ABS1YAA5</accession>
<dbReference type="InterPro" id="IPR000873">
    <property type="entry name" value="AMP-dep_synth/lig_dom"/>
</dbReference>
<evidence type="ECO:0000313" key="5">
    <source>
        <dbReference type="EMBL" id="MBM0274307.1"/>
    </source>
</evidence>
<comment type="similarity">
    <text evidence="1">Belongs to the ATP-dependent AMP-binding enzyme family.</text>
</comment>
<keyword evidence="3" id="KW-1133">Transmembrane helix</keyword>
<keyword evidence="6" id="KW-1185">Reference proteome</keyword>
<dbReference type="RefSeq" id="WP_203146731.1">
    <property type="nucleotide sequence ID" value="NZ_JAEVHL010000004.1"/>
</dbReference>
<keyword evidence="3" id="KW-0472">Membrane</keyword>
<name>A0ABS1YAA5_9ACTN</name>
<comment type="caution">
    <text evidence="5">The sequence shown here is derived from an EMBL/GenBank/DDBJ whole genome shotgun (WGS) entry which is preliminary data.</text>
</comment>
<feature type="region of interest" description="Disordered" evidence="2">
    <location>
        <begin position="382"/>
        <end position="418"/>
    </location>
</feature>
<dbReference type="SUPFAM" id="SSF56801">
    <property type="entry name" value="Acetyl-CoA synthetase-like"/>
    <property type="match status" value="1"/>
</dbReference>
<reference evidence="5 6" key="1">
    <citation type="submission" date="2021-01" db="EMBL/GenBank/DDBJ databases">
        <title>Draft genome sequence of Micromonospora sp. strain STR1s_6.</title>
        <authorList>
            <person name="Karlyshev A."/>
            <person name="Jawad R."/>
        </authorList>
    </citation>
    <scope>NUCLEOTIDE SEQUENCE [LARGE SCALE GENOMIC DNA]</scope>
    <source>
        <strain evidence="5 6">STR1S-6</strain>
    </source>
</reference>
<feature type="compositionally biased region" description="Polar residues" evidence="2">
    <location>
        <begin position="398"/>
        <end position="417"/>
    </location>
</feature>
<dbReference type="EMBL" id="JAEVHL010000004">
    <property type="protein sequence ID" value="MBM0274307.1"/>
    <property type="molecule type" value="Genomic_DNA"/>
</dbReference>
<evidence type="ECO:0000256" key="2">
    <source>
        <dbReference type="SAM" id="MobiDB-lite"/>
    </source>
</evidence>
<keyword evidence="3" id="KW-0812">Transmembrane</keyword>
<gene>
    <name evidence="5" type="ORF">JM949_01915</name>
</gene>
<evidence type="ECO:0000256" key="3">
    <source>
        <dbReference type="SAM" id="Phobius"/>
    </source>
</evidence>
<sequence length="457" mass="49368">MRVRSETAWTTAVRQRAESHPEQVAMTFVDYSTEPWGRARNLTYGELDARVRAVGERLRQVARPGDRAAILCPTGVDFVVGFVACLYAGVIAVPLSAPGPYRHNDRIALAMDDCGCAVALAPRSFHETTVRIIHPDDIEPDPSIQWTPAPCEPAETAYLQYTSGSTRHPAGVRVTHRNMAAVVGQSRTSLRFDEHSTIVSWSPLFHDLGLVFGVILPLATGVPVLHMSPLAFVREPLRWLRLLSDRRATHMLCPNFGFDMCVDRVPAAQRAGLDLSPLVYAGNGAEPVRARSLARFTEAFAPYGFRPAAHTPVYGLAEATFVVTTVPLDQEPPVRSFDRADLHAGRVRRIGDATRAGSPWWAAGSPSTRRYGSWIWRPDCPRGRRTSARSGYAAPTSVPATGRTTGRRSSVPPSTARTAGCVPAISASSTGIACSSPAGSRTSSSSTAVTTTRATLS</sequence>
<dbReference type="Gene3D" id="3.40.50.12780">
    <property type="entry name" value="N-terminal domain of ligase-like"/>
    <property type="match status" value="1"/>
</dbReference>
<dbReference type="PANTHER" id="PTHR22754">
    <property type="entry name" value="DISCO-INTERACTING PROTEIN 2 DIP2 -RELATED"/>
    <property type="match status" value="1"/>
</dbReference>
<feature type="region of interest" description="Disordered" evidence="2">
    <location>
        <begin position="430"/>
        <end position="457"/>
    </location>
</feature>
<evidence type="ECO:0000256" key="1">
    <source>
        <dbReference type="ARBA" id="ARBA00006432"/>
    </source>
</evidence>